<gene>
    <name evidence="1" type="ORF">SAMN05216290_3184</name>
</gene>
<dbReference type="STRING" id="1267423.SAMN05216290_3184"/>
<dbReference type="Proteomes" id="UP000199437">
    <property type="component" value="Unassembled WGS sequence"/>
</dbReference>
<reference evidence="2" key="1">
    <citation type="submission" date="2016-10" db="EMBL/GenBank/DDBJ databases">
        <authorList>
            <person name="Varghese N."/>
            <person name="Submissions S."/>
        </authorList>
    </citation>
    <scope>NUCLEOTIDE SEQUENCE [LARGE SCALE GENOMIC DNA]</scope>
    <source>
        <strain evidence="2">CGMCC 1.12402</strain>
    </source>
</reference>
<dbReference type="EMBL" id="FOIR01000003">
    <property type="protein sequence ID" value="SEW36483.1"/>
    <property type="molecule type" value="Genomic_DNA"/>
</dbReference>
<evidence type="ECO:0000313" key="2">
    <source>
        <dbReference type="Proteomes" id="UP000199437"/>
    </source>
</evidence>
<proteinExistence type="predicted"/>
<name>A0A1I0R750_9BACT</name>
<dbReference type="AlphaFoldDB" id="A0A1I0R750"/>
<evidence type="ECO:0000313" key="1">
    <source>
        <dbReference type="EMBL" id="SEW36483.1"/>
    </source>
</evidence>
<protein>
    <submittedName>
        <fullName evidence="1">Uncharacterized protein</fullName>
    </submittedName>
</protein>
<organism evidence="1 2">
    <name type="scientific">Roseivirga pacifica</name>
    <dbReference type="NCBI Taxonomy" id="1267423"/>
    <lineage>
        <taxon>Bacteria</taxon>
        <taxon>Pseudomonadati</taxon>
        <taxon>Bacteroidota</taxon>
        <taxon>Cytophagia</taxon>
        <taxon>Cytophagales</taxon>
        <taxon>Roseivirgaceae</taxon>
        <taxon>Roseivirga</taxon>
    </lineage>
</organism>
<sequence length="111" mass="12509">MALVLFNLSIDTPDSTPKGTMENLAINDQESIVELVLETFLGFEDAIDEHEDADQDENSKTSSKSLDLNIYAQNSLIEANTHTGINKLIYHPYRFFQTDRFISIFSPPPEA</sequence>
<accession>A0A1I0R750</accession>
<dbReference type="RefSeq" id="WP_162844591.1">
    <property type="nucleotide sequence ID" value="NZ_FOIR01000003.1"/>
</dbReference>
<dbReference type="GeneID" id="99987862"/>
<keyword evidence="2" id="KW-1185">Reference proteome</keyword>